<evidence type="ECO:0000313" key="1">
    <source>
        <dbReference type="Proteomes" id="UP000829999"/>
    </source>
</evidence>
<organism evidence="1 2">
    <name type="scientific">Spodoptera frugiperda</name>
    <name type="common">Fall armyworm</name>
    <dbReference type="NCBI Taxonomy" id="7108"/>
    <lineage>
        <taxon>Eukaryota</taxon>
        <taxon>Metazoa</taxon>
        <taxon>Ecdysozoa</taxon>
        <taxon>Arthropoda</taxon>
        <taxon>Hexapoda</taxon>
        <taxon>Insecta</taxon>
        <taxon>Pterygota</taxon>
        <taxon>Neoptera</taxon>
        <taxon>Endopterygota</taxon>
        <taxon>Lepidoptera</taxon>
        <taxon>Glossata</taxon>
        <taxon>Ditrysia</taxon>
        <taxon>Noctuoidea</taxon>
        <taxon>Noctuidae</taxon>
        <taxon>Amphipyrinae</taxon>
        <taxon>Spodoptera</taxon>
    </lineage>
</organism>
<sequence length="363" mass="42488">MEKLRFTFTILGGSDGKTNLICITSIETPDGRLFDIPDDLKPVSKHIAITATDYFTKIKNSLKKRHQSRKIWIPLTEDLKKCYLDEGENVQFGDQYLDEITPEAEHPGNNVSVRGEYKKLGKIAERFLIEKFSGKTSSVNQWMDEFEKECTRFEILKDTEKIEILKYLLEKQCLDWYTSMLIKHTINAGWELWKTNFCETYGSKGWSQIKYAFTYKYQGGSLLEYAIKKERLLLEINSKIDTQTLINLTIMGLPDYIMYKMDKEVITSTANLFKEIGKHEQTGKNYNSKFKRNSSDSQLKSEKMPCKICEKLNKGNRFHAEEKCWFNKQSDENKDYNYKGNYRRNVNNTVLDVELSDNEPKNE</sequence>
<keyword evidence="1" id="KW-1185">Reference proteome</keyword>
<dbReference type="OrthoDB" id="7412149at2759"/>
<name>A0A9R0E2C4_SPOFR</name>
<dbReference type="RefSeq" id="XP_050557664.1">
    <property type="nucleotide sequence ID" value="XM_050701707.1"/>
</dbReference>
<dbReference type="Proteomes" id="UP000829999">
    <property type="component" value="Chromosome 20"/>
</dbReference>
<reference evidence="2" key="1">
    <citation type="submission" date="2025-08" db="UniProtKB">
        <authorList>
            <consortium name="RefSeq"/>
        </authorList>
    </citation>
    <scope>IDENTIFICATION</scope>
    <source>
        <tissue evidence="2">Whole larval tissue</tissue>
    </source>
</reference>
<evidence type="ECO:0000313" key="2">
    <source>
        <dbReference type="RefSeq" id="XP_050557664.1"/>
    </source>
</evidence>
<proteinExistence type="predicted"/>
<dbReference type="GeneID" id="126911977"/>
<accession>A0A9R0E2C4</accession>
<protein>
    <submittedName>
        <fullName evidence="2">Uncharacterized protein LOC126911977</fullName>
    </submittedName>
</protein>
<dbReference type="AlphaFoldDB" id="A0A9R0E2C4"/>
<gene>
    <name evidence="2" type="primary">LOC126911977</name>
</gene>